<evidence type="ECO:0000256" key="1">
    <source>
        <dbReference type="SAM" id="MobiDB-lite"/>
    </source>
</evidence>
<proteinExistence type="predicted"/>
<dbReference type="RefSeq" id="WP_088818477.1">
    <property type="nucleotide sequence ID" value="NZ_FYEZ01000002.1"/>
</dbReference>
<keyword evidence="3" id="KW-1185">Reference proteome</keyword>
<dbReference type="EMBL" id="FYEZ01000002">
    <property type="protein sequence ID" value="SNC71510.1"/>
    <property type="molecule type" value="Genomic_DNA"/>
</dbReference>
<reference evidence="2 3" key="1">
    <citation type="submission" date="2017-06" db="EMBL/GenBank/DDBJ databases">
        <authorList>
            <person name="Kim H.J."/>
            <person name="Triplett B.A."/>
        </authorList>
    </citation>
    <scope>NUCLEOTIDE SEQUENCE [LARGE SCALE GENOMIC DNA]</scope>
    <source>
        <strain evidence="2 3">DSM 22179</strain>
    </source>
</reference>
<evidence type="ECO:0000313" key="2">
    <source>
        <dbReference type="EMBL" id="SNC71510.1"/>
    </source>
</evidence>
<dbReference type="OrthoDB" id="5192391at2"/>
<protein>
    <recommendedName>
        <fullName evidence="4">SAF domain-containing protein</fullName>
    </recommendedName>
</protein>
<evidence type="ECO:0008006" key="4">
    <source>
        <dbReference type="Google" id="ProtNLM"/>
    </source>
</evidence>
<name>A0A212U033_9MICO</name>
<dbReference type="AlphaFoldDB" id="A0A212U033"/>
<organism evidence="2 3">
    <name type="scientific">Kytococcus aerolatus</name>
    <dbReference type="NCBI Taxonomy" id="592308"/>
    <lineage>
        <taxon>Bacteria</taxon>
        <taxon>Bacillati</taxon>
        <taxon>Actinomycetota</taxon>
        <taxon>Actinomycetes</taxon>
        <taxon>Micrococcales</taxon>
        <taxon>Kytococcaceae</taxon>
        <taxon>Kytococcus</taxon>
    </lineage>
</organism>
<sequence length="233" mass="23593">MFGRSSRQGGAELERPESPPAHRLRRPRWTDARLLVGAALVLGSTLTGAAVAGGDAGPQHWEAARDLPTGHVLTRADLKPVSAGDRPAHLSGTDPLGAAGGKGAVLVQPLRSGELVPRSALGSPGELDLRRVSVPVSAGSASMLAPGSVVDLWTVPEGAAGQDERPRPERVLESVEVARVQSVAQSAAAGRPVDVDLLVPEKGVAEVLAGLGDGEALAAVPVAGSLVAGEGEQ</sequence>
<feature type="region of interest" description="Disordered" evidence="1">
    <location>
        <begin position="1"/>
        <end position="27"/>
    </location>
</feature>
<gene>
    <name evidence="2" type="ORF">SAMN05445756_1516</name>
</gene>
<dbReference type="Proteomes" id="UP000198122">
    <property type="component" value="Unassembled WGS sequence"/>
</dbReference>
<accession>A0A212U033</accession>
<evidence type="ECO:0000313" key="3">
    <source>
        <dbReference type="Proteomes" id="UP000198122"/>
    </source>
</evidence>